<dbReference type="InParanoid" id="B0W6P8"/>
<evidence type="ECO:0000313" key="2">
    <source>
        <dbReference type="EnsemblMetazoa" id="CPIJ002851-PA"/>
    </source>
</evidence>
<reference evidence="2" key="2">
    <citation type="submission" date="2020-05" db="UniProtKB">
        <authorList>
            <consortium name="EnsemblMetazoa"/>
        </authorList>
    </citation>
    <scope>IDENTIFICATION</scope>
    <source>
        <strain evidence="2">JHB</strain>
    </source>
</reference>
<protein>
    <submittedName>
        <fullName evidence="1">BEL12_AG transposon polyprotein</fullName>
    </submittedName>
</protein>
<name>B0W6P8_CULQU</name>
<keyword evidence="3" id="KW-1185">Reference proteome</keyword>
<dbReference type="AlphaFoldDB" id="B0W6P8"/>
<dbReference type="VEuPathDB" id="VectorBase:CPIJ002851"/>
<gene>
    <name evidence="2" type="primary">6033995</name>
    <name evidence="1" type="ORF">CpipJ_CPIJ002851</name>
</gene>
<proteinExistence type="predicted"/>
<reference evidence="1" key="1">
    <citation type="submission" date="2007-03" db="EMBL/GenBank/DDBJ databases">
        <title>Annotation of Culex pipiens quinquefasciatus.</title>
        <authorList>
            <consortium name="The Broad Institute Genome Sequencing Platform"/>
            <person name="Atkinson P.W."/>
            <person name="Hemingway J."/>
            <person name="Christensen B.M."/>
            <person name="Higgs S."/>
            <person name="Kodira C."/>
            <person name="Hannick L."/>
            <person name="Megy K."/>
            <person name="O'Leary S."/>
            <person name="Pearson M."/>
            <person name="Haas B.J."/>
            <person name="Mauceli E."/>
            <person name="Wortman J.R."/>
            <person name="Lee N.H."/>
            <person name="Guigo R."/>
            <person name="Stanke M."/>
            <person name="Alvarado L."/>
            <person name="Amedeo P."/>
            <person name="Antoine C.H."/>
            <person name="Arensburger P."/>
            <person name="Bidwell S.L."/>
            <person name="Crawford M."/>
            <person name="Camaro F."/>
            <person name="Devon K."/>
            <person name="Engels R."/>
            <person name="Hammond M."/>
            <person name="Howarth C."/>
            <person name="Koehrsen M."/>
            <person name="Lawson D."/>
            <person name="Montgomery P."/>
            <person name="Nene V."/>
            <person name="Nusbaum C."/>
            <person name="Puiu D."/>
            <person name="Romero-Severson J."/>
            <person name="Severson D.W."/>
            <person name="Shumway M."/>
            <person name="Sisk P."/>
            <person name="Stolte C."/>
            <person name="Zeng Q."/>
            <person name="Eisenstadt E."/>
            <person name="Fraser-Liggett C."/>
            <person name="Strausberg R."/>
            <person name="Galagan J."/>
            <person name="Birren B."/>
            <person name="Collins F.H."/>
        </authorList>
    </citation>
    <scope>NUCLEOTIDE SEQUENCE [LARGE SCALE GENOMIC DNA]</scope>
    <source>
        <strain evidence="1">JHB</strain>
    </source>
</reference>
<dbReference type="KEGG" id="cqu:CpipJ_CPIJ002851"/>
<dbReference type="EMBL" id="DS231849">
    <property type="protein sequence ID" value="EDS36879.1"/>
    <property type="molecule type" value="Genomic_DNA"/>
</dbReference>
<sequence length="154" mass="17572">MDQERLKSLTSKREVILAKVKWELSVAKAIKTRNPSLGEVAERRDKLTGLAQCFDDVQTEIEEATPNLEEVVTVFNHRILFEDAYFQIKDIYTEYLDQHVEEPEVRPEDRQDDLRDAVKALLESQQQMLLAQCQKPPPQTLALAAGSHVSNPPS</sequence>
<dbReference type="VEuPathDB" id="VectorBase:CQUJHB012908"/>
<evidence type="ECO:0000313" key="3">
    <source>
        <dbReference type="Proteomes" id="UP000002320"/>
    </source>
</evidence>
<dbReference type="EnsemblMetazoa" id="CPIJ002851-RA">
    <property type="protein sequence ID" value="CPIJ002851-PA"/>
    <property type="gene ID" value="CPIJ002851"/>
</dbReference>
<accession>B0W6P8</accession>
<evidence type="ECO:0000313" key="1">
    <source>
        <dbReference type="EMBL" id="EDS36879.1"/>
    </source>
</evidence>
<dbReference type="OrthoDB" id="7762511at2759"/>
<dbReference type="Proteomes" id="UP000002320">
    <property type="component" value="Unassembled WGS sequence"/>
</dbReference>
<organism>
    <name type="scientific">Culex quinquefasciatus</name>
    <name type="common">Southern house mosquito</name>
    <name type="synonym">Culex pungens</name>
    <dbReference type="NCBI Taxonomy" id="7176"/>
    <lineage>
        <taxon>Eukaryota</taxon>
        <taxon>Metazoa</taxon>
        <taxon>Ecdysozoa</taxon>
        <taxon>Arthropoda</taxon>
        <taxon>Hexapoda</taxon>
        <taxon>Insecta</taxon>
        <taxon>Pterygota</taxon>
        <taxon>Neoptera</taxon>
        <taxon>Endopterygota</taxon>
        <taxon>Diptera</taxon>
        <taxon>Nematocera</taxon>
        <taxon>Culicoidea</taxon>
        <taxon>Culicidae</taxon>
        <taxon>Culicinae</taxon>
        <taxon>Culicini</taxon>
        <taxon>Culex</taxon>
        <taxon>Culex</taxon>
    </lineage>
</organism>
<dbReference type="HOGENOM" id="CLU_1705991_0_0_1"/>